<dbReference type="InterPro" id="IPR050181">
    <property type="entry name" value="Cold_shock_domain"/>
</dbReference>
<gene>
    <name evidence="5" type="ORF">C5467_08195</name>
</gene>
<dbReference type="PROSITE" id="PS51857">
    <property type="entry name" value="CSD_2"/>
    <property type="match status" value="1"/>
</dbReference>
<dbReference type="InterPro" id="IPR011129">
    <property type="entry name" value="CSD"/>
</dbReference>
<dbReference type="CDD" id="cd04458">
    <property type="entry name" value="CSP_CDS"/>
    <property type="match status" value="1"/>
</dbReference>
<dbReference type="SUPFAM" id="SSF50249">
    <property type="entry name" value="Nucleic acid-binding proteins"/>
    <property type="match status" value="1"/>
</dbReference>
<dbReference type="FunFam" id="2.40.50.140:FF:000006">
    <property type="entry name" value="Cold shock protein CspC"/>
    <property type="match status" value="1"/>
</dbReference>
<dbReference type="InterPro" id="IPR012340">
    <property type="entry name" value="NA-bd_OB-fold"/>
</dbReference>
<reference evidence="5 6" key="1">
    <citation type="journal article" date="2019" name="Int. J. Syst. Evol. Microbiol.">
        <title>Photorhabdus khanii subsp. guanajuatensis subsp. nov., isolated from Heterorhabditis atacamensis, and Photorhabdus luminescens subsp. mexicana subsp. nov., isolated from Heterorhabditis mexicana entomopathogenic nematodes.</title>
        <authorList>
            <person name="Machado R.A.R."/>
            <person name="Bruno P."/>
            <person name="Arce C.C.M."/>
            <person name="Liechti N."/>
            <person name="Kohler A."/>
            <person name="Bernal J."/>
            <person name="Bruggmann R."/>
            <person name="Turlings T.C.J."/>
        </authorList>
    </citation>
    <scope>NUCLEOTIDE SEQUENCE [LARGE SCALE GENOMIC DNA]</scope>
    <source>
        <strain evidence="5 6">MEX20-17</strain>
    </source>
</reference>
<dbReference type="PROSITE" id="PS00352">
    <property type="entry name" value="CSD_1"/>
    <property type="match status" value="1"/>
</dbReference>
<dbReference type="GO" id="GO:0005829">
    <property type="term" value="C:cytosol"/>
    <property type="evidence" value="ECO:0007669"/>
    <property type="project" value="UniProtKB-ARBA"/>
</dbReference>
<dbReference type="NCBIfam" id="NF007062">
    <property type="entry name" value="PRK09507.1"/>
    <property type="match status" value="1"/>
</dbReference>
<evidence type="ECO:0000256" key="3">
    <source>
        <dbReference type="RuleBase" id="RU000408"/>
    </source>
</evidence>
<dbReference type="EMBL" id="PUJY01000010">
    <property type="protein sequence ID" value="TDB59733.1"/>
    <property type="molecule type" value="Genomic_DNA"/>
</dbReference>
<keyword evidence="2" id="KW-0963">Cytoplasm</keyword>
<dbReference type="PANTHER" id="PTHR11544">
    <property type="entry name" value="COLD SHOCK DOMAIN CONTAINING PROTEINS"/>
    <property type="match status" value="1"/>
</dbReference>
<protein>
    <submittedName>
        <fullName evidence="5">Cold-shock protein</fullName>
    </submittedName>
</protein>
<dbReference type="SMART" id="SM00357">
    <property type="entry name" value="CSP"/>
    <property type="match status" value="1"/>
</dbReference>
<dbReference type="InterPro" id="IPR019844">
    <property type="entry name" value="CSD_CS"/>
</dbReference>
<evidence type="ECO:0000256" key="1">
    <source>
        <dbReference type="ARBA" id="ARBA00004496"/>
    </source>
</evidence>
<dbReference type="GO" id="GO:0003676">
    <property type="term" value="F:nucleic acid binding"/>
    <property type="evidence" value="ECO:0007669"/>
    <property type="project" value="InterPro"/>
</dbReference>
<evidence type="ECO:0000313" key="5">
    <source>
        <dbReference type="EMBL" id="TDB59733.1"/>
    </source>
</evidence>
<evidence type="ECO:0000256" key="2">
    <source>
        <dbReference type="ARBA" id="ARBA00022490"/>
    </source>
</evidence>
<dbReference type="PRINTS" id="PR00050">
    <property type="entry name" value="COLDSHOCK"/>
</dbReference>
<dbReference type="Gene3D" id="2.40.50.140">
    <property type="entry name" value="Nucleic acid-binding proteins"/>
    <property type="match status" value="1"/>
</dbReference>
<evidence type="ECO:0000313" key="6">
    <source>
        <dbReference type="Proteomes" id="UP000295598"/>
    </source>
</evidence>
<organism evidence="5 6">
    <name type="scientific">Photorhabdus khanii subsp. guanajuatensis</name>
    <dbReference type="NCBI Taxonomy" id="2100166"/>
    <lineage>
        <taxon>Bacteria</taxon>
        <taxon>Pseudomonadati</taxon>
        <taxon>Pseudomonadota</taxon>
        <taxon>Gammaproteobacteria</taxon>
        <taxon>Enterobacterales</taxon>
        <taxon>Morganellaceae</taxon>
        <taxon>Photorhabdus</taxon>
    </lineage>
</organism>
<dbReference type="Pfam" id="PF00313">
    <property type="entry name" value="CSD"/>
    <property type="match status" value="1"/>
</dbReference>
<comment type="caution">
    <text evidence="5">The sequence shown here is derived from an EMBL/GenBank/DDBJ whole genome shotgun (WGS) entry which is preliminary data.</text>
</comment>
<dbReference type="NCBIfam" id="NF008190">
    <property type="entry name" value="PRK10943.1"/>
    <property type="match status" value="1"/>
</dbReference>
<feature type="domain" description="CSD" evidence="4">
    <location>
        <begin position="18"/>
        <end position="83"/>
    </location>
</feature>
<name>A0A4R4JYF1_9GAMM</name>
<dbReference type="AlphaFoldDB" id="A0A4R4JYF1"/>
<dbReference type="InterPro" id="IPR002059">
    <property type="entry name" value="CSP_DNA-bd"/>
</dbReference>
<dbReference type="Gene3D" id="6.20.370.130">
    <property type="match status" value="1"/>
</dbReference>
<dbReference type="Proteomes" id="UP000295598">
    <property type="component" value="Unassembled WGS sequence"/>
</dbReference>
<comment type="subcellular location">
    <subcellularLocation>
        <location evidence="1 3">Cytoplasm</location>
    </subcellularLocation>
</comment>
<accession>A0A4R4JYF1</accession>
<sequence length="84" mass="9128">MTQVLCLIFTLKVSLMSKIKGNVKWFNESKGFGFITPEDGSKDVFVHFSAIQSNGFKTLAEGQKVEFEITDGAKGPSAVNVVAI</sequence>
<proteinExistence type="predicted"/>
<evidence type="ECO:0000259" key="4">
    <source>
        <dbReference type="PROSITE" id="PS51857"/>
    </source>
</evidence>